<dbReference type="InterPro" id="IPR044571">
    <property type="entry name" value="P4KG1-8"/>
</dbReference>
<keyword evidence="3" id="KW-0808">Transferase</keyword>
<sequence length="409" mass="45642">MAVAITQLHGGFKPLPRPPKVDRQSFTHLDFQKMLDFPLEHSFNLTYIHKSFSTPCLSHPSKLDENTKDSTIEIIVGKTAPRVHTLVVEVAVAMAYGLSPEPASNGLSGAYFLHAENGETIAVAKPVDEEAGMKNSIRVGETGLRESAAYLLDHDGFSGVPPTALVKFSHVEFDLTRSKLDRPPPYKIASLQRFVDHDSDAGDLGPSSFSVTSVHHIGILDVRLMNLDRHAGNILVRQGRNEKAELVPIDHGFCLPESLDDPYFEWLHWPQASVPFSEGEVDYISSLDMYKDAELLRNELPSIRESSIRVLMLCTVFLKEATAYGMCLSDIGEMMTREFRGGEENWSSLEKLCLIAMGVNDDNTPHATKCISFQDLDDEEWESFLEIFEKLLPKAFEKRKSVGLSEFGN</sequence>
<gene>
    <name evidence="8" type="ORF">MIMGU_mgv1a007379mg</name>
</gene>
<comment type="similarity">
    <text evidence="1">Belongs to the PI3/PI4-kinase family. Type II PI4K subfamily.</text>
</comment>
<dbReference type="PANTHER" id="PTHR45800:SF21">
    <property type="entry name" value="PHOSPHATIDYLINOSITOL 4-KINASE GAMMA 8"/>
    <property type="match status" value="1"/>
</dbReference>
<reference evidence="8 9" key="1">
    <citation type="journal article" date="2013" name="Proc. Natl. Acad. Sci. U.S.A.">
        <title>Fine-scale variation in meiotic recombination in Mimulus inferred from population shotgun sequencing.</title>
        <authorList>
            <person name="Hellsten U."/>
            <person name="Wright K.M."/>
            <person name="Jenkins J."/>
            <person name="Shu S."/>
            <person name="Yuan Y."/>
            <person name="Wessler S.R."/>
            <person name="Schmutz J."/>
            <person name="Willis J.H."/>
            <person name="Rokhsar D.S."/>
        </authorList>
    </citation>
    <scope>NUCLEOTIDE SEQUENCE [LARGE SCALE GENOMIC DNA]</scope>
    <source>
        <strain evidence="9">cv. DUN x IM62</strain>
    </source>
</reference>
<dbReference type="PANTHER" id="PTHR45800">
    <property type="entry name" value="PHOSPHATIDYLINOSITOL 4-KINASE GAMMA"/>
    <property type="match status" value="1"/>
</dbReference>
<dbReference type="EC" id="2.7.1.67" evidence="2"/>
<keyword evidence="9" id="KW-1185">Reference proteome</keyword>
<keyword evidence="6" id="KW-0067">ATP-binding</keyword>
<dbReference type="KEGG" id="egt:105976756"/>
<dbReference type="InterPro" id="IPR000403">
    <property type="entry name" value="PI3/4_kinase_cat_dom"/>
</dbReference>
<dbReference type="EMBL" id="KI632259">
    <property type="protein sequence ID" value="EYU20827.1"/>
    <property type="molecule type" value="Genomic_DNA"/>
</dbReference>
<dbReference type="STRING" id="4155.A0A022PWS4"/>
<evidence type="ECO:0000256" key="1">
    <source>
        <dbReference type="ARBA" id="ARBA00008941"/>
    </source>
</evidence>
<evidence type="ECO:0000256" key="2">
    <source>
        <dbReference type="ARBA" id="ARBA00012169"/>
    </source>
</evidence>
<dbReference type="eggNOG" id="KOG2381">
    <property type="taxonomic scope" value="Eukaryota"/>
</dbReference>
<name>A0A022PWS4_ERYGU</name>
<evidence type="ECO:0000313" key="8">
    <source>
        <dbReference type="EMBL" id="EYU20827.1"/>
    </source>
</evidence>
<dbReference type="AlphaFoldDB" id="A0A022PWS4"/>
<dbReference type="GO" id="GO:0005524">
    <property type="term" value="F:ATP binding"/>
    <property type="evidence" value="ECO:0007669"/>
    <property type="project" value="UniProtKB-KW"/>
</dbReference>
<evidence type="ECO:0000256" key="3">
    <source>
        <dbReference type="ARBA" id="ARBA00022679"/>
    </source>
</evidence>
<keyword evidence="4" id="KW-0547">Nucleotide-binding</keyword>
<evidence type="ECO:0000256" key="4">
    <source>
        <dbReference type="ARBA" id="ARBA00022741"/>
    </source>
</evidence>
<dbReference type="GO" id="GO:0004430">
    <property type="term" value="F:1-phosphatidylinositol 4-kinase activity"/>
    <property type="evidence" value="ECO:0007669"/>
    <property type="project" value="UniProtKB-EC"/>
</dbReference>
<dbReference type="Proteomes" id="UP000030748">
    <property type="component" value="Unassembled WGS sequence"/>
</dbReference>
<feature type="domain" description="PI3K/PI4K catalytic" evidence="7">
    <location>
        <begin position="97"/>
        <end position="368"/>
    </location>
</feature>
<proteinExistence type="inferred from homology"/>
<dbReference type="OrthoDB" id="5839at2759"/>
<evidence type="ECO:0000259" key="7">
    <source>
        <dbReference type="PROSITE" id="PS50290"/>
    </source>
</evidence>
<evidence type="ECO:0000256" key="6">
    <source>
        <dbReference type="ARBA" id="ARBA00022840"/>
    </source>
</evidence>
<organism evidence="8 9">
    <name type="scientific">Erythranthe guttata</name>
    <name type="common">Yellow monkey flower</name>
    <name type="synonym">Mimulus guttatus</name>
    <dbReference type="NCBI Taxonomy" id="4155"/>
    <lineage>
        <taxon>Eukaryota</taxon>
        <taxon>Viridiplantae</taxon>
        <taxon>Streptophyta</taxon>
        <taxon>Embryophyta</taxon>
        <taxon>Tracheophyta</taxon>
        <taxon>Spermatophyta</taxon>
        <taxon>Magnoliopsida</taxon>
        <taxon>eudicotyledons</taxon>
        <taxon>Gunneridae</taxon>
        <taxon>Pentapetalae</taxon>
        <taxon>asterids</taxon>
        <taxon>lamiids</taxon>
        <taxon>Lamiales</taxon>
        <taxon>Phrymaceae</taxon>
        <taxon>Erythranthe</taxon>
    </lineage>
</organism>
<accession>A0A022PWS4</accession>
<dbReference type="OMA" id="QRITHHE"/>
<evidence type="ECO:0000256" key="5">
    <source>
        <dbReference type="ARBA" id="ARBA00022777"/>
    </source>
</evidence>
<dbReference type="PhylomeDB" id="A0A022PWS4"/>
<protein>
    <recommendedName>
        <fullName evidence="2">1-phosphatidylinositol 4-kinase</fullName>
        <ecNumber evidence="2">2.7.1.67</ecNumber>
    </recommendedName>
</protein>
<dbReference type="Pfam" id="PF00454">
    <property type="entry name" value="PI3_PI4_kinase"/>
    <property type="match status" value="1"/>
</dbReference>
<keyword evidence="5" id="KW-0418">Kinase</keyword>
<dbReference type="PROSITE" id="PS50290">
    <property type="entry name" value="PI3_4_KINASE_3"/>
    <property type="match status" value="1"/>
</dbReference>
<evidence type="ECO:0000313" key="9">
    <source>
        <dbReference type="Proteomes" id="UP000030748"/>
    </source>
</evidence>